<evidence type="ECO:0000313" key="1">
    <source>
        <dbReference type="EMBL" id="PNX56438.1"/>
    </source>
</evidence>
<proteinExistence type="predicted"/>
<organism evidence="1 2">
    <name type="scientific">Trifolium pratense</name>
    <name type="common">Red clover</name>
    <dbReference type="NCBI Taxonomy" id="57577"/>
    <lineage>
        <taxon>Eukaryota</taxon>
        <taxon>Viridiplantae</taxon>
        <taxon>Streptophyta</taxon>
        <taxon>Embryophyta</taxon>
        <taxon>Tracheophyta</taxon>
        <taxon>Spermatophyta</taxon>
        <taxon>Magnoliopsida</taxon>
        <taxon>eudicotyledons</taxon>
        <taxon>Gunneridae</taxon>
        <taxon>Pentapetalae</taxon>
        <taxon>rosids</taxon>
        <taxon>fabids</taxon>
        <taxon>Fabales</taxon>
        <taxon>Fabaceae</taxon>
        <taxon>Papilionoideae</taxon>
        <taxon>50 kb inversion clade</taxon>
        <taxon>NPAAA clade</taxon>
        <taxon>Hologalegina</taxon>
        <taxon>IRL clade</taxon>
        <taxon>Trifolieae</taxon>
        <taxon>Trifolium</taxon>
    </lineage>
</organism>
<name>A0A2K3JR12_TRIPR</name>
<dbReference type="STRING" id="57577.A0A2K3JR12"/>
<protein>
    <submittedName>
        <fullName evidence="1">Uncharacterized protein</fullName>
    </submittedName>
</protein>
<dbReference type="Proteomes" id="UP000236291">
    <property type="component" value="Unassembled WGS sequence"/>
</dbReference>
<accession>A0A2K3JR12</accession>
<dbReference type="EMBL" id="ASHM01074520">
    <property type="protein sequence ID" value="PNX56438.1"/>
    <property type="molecule type" value="Genomic_DNA"/>
</dbReference>
<comment type="caution">
    <text evidence="1">The sequence shown here is derived from an EMBL/GenBank/DDBJ whole genome shotgun (WGS) entry which is preliminary data.</text>
</comment>
<evidence type="ECO:0000313" key="2">
    <source>
        <dbReference type="Proteomes" id="UP000236291"/>
    </source>
</evidence>
<gene>
    <name evidence="1" type="ORF">L195_g049882</name>
</gene>
<dbReference type="AlphaFoldDB" id="A0A2K3JR12"/>
<feature type="non-terminal residue" evidence="1">
    <location>
        <position position="1"/>
    </location>
</feature>
<sequence>ELGTSLSDFKDCLQVKYLGEDGENTPVAGAVAVCSPWDLLVSK</sequence>
<reference evidence="1 2" key="2">
    <citation type="journal article" date="2017" name="Front. Plant Sci.">
        <title>Gene Classification and Mining of Molecular Markers Useful in Red Clover (Trifolium pratense) Breeding.</title>
        <authorList>
            <person name="Istvanek J."/>
            <person name="Dluhosova J."/>
            <person name="Dluhos P."/>
            <person name="Patkova L."/>
            <person name="Nedelnik J."/>
            <person name="Repkova J."/>
        </authorList>
    </citation>
    <scope>NUCLEOTIDE SEQUENCE [LARGE SCALE GENOMIC DNA]</scope>
    <source>
        <strain evidence="2">cv. Tatra</strain>
        <tissue evidence="1">Young leaves</tissue>
    </source>
</reference>
<reference evidence="1 2" key="1">
    <citation type="journal article" date="2014" name="Am. J. Bot.">
        <title>Genome assembly and annotation for red clover (Trifolium pratense; Fabaceae).</title>
        <authorList>
            <person name="Istvanek J."/>
            <person name="Jaros M."/>
            <person name="Krenek A."/>
            <person name="Repkova J."/>
        </authorList>
    </citation>
    <scope>NUCLEOTIDE SEQUENCE [LARGE SCALE GENOMIC DNA]</scope>
    <source>
        <strain evidence="2">cv. Tatra</strain>
        <tissue evidence="1">Young leaves</tissue>
    </source>
</reference>